<organism evidence="3 4">
    <name type="scientific">Blastococcus colisei</name>
    <dbReference type="NCBI Taxonomy" id="1564162"/>
    <lineage>
        <taxon>Bacteria</taxon>
        <taxon>Bacillati</taxon>
        <taxon>Actinomycetota</taxon>
        <taxon>Actinomycetes</taxon>
        <taxon>Geodermatophilales</taxon>
        <taxon>Geodermatophilaceae</taxon>
        <taxon>Blastococcus</taxon>
    </lineage>
</organism>
<gene>
    <name evidence="3" type="ORF">FHU33_0903</name>
</gene>
<reference evidence="3 4" key="1">
    <citation type="submission" date="2019-06" db="EMBL/GenBank/DDBJ databases">
        <title>Sequencing the genomes of 1000 actinobacteria strains.</title>
        <authorList>
            <person name="Klenk H.-P."/>
        </authorList>
    </citation>
    <scope>NUCLEOTIDE SEQUENCE [LARGE SCALE GENOMIC DNA]</scope>
    <source>
        <strain evidence="3 4">DSM 46837</strain>
    </source>
</reference>
<keyword evidence="4" id="KW-1185">Reference proteome</keyword>
<comment type="caution">
    <text evidence="3">The sequence shown here is derived from an EMBL/GenBank/DDBJ whole genome shotgun (WGS) entry which is preliminary data.</text>
</comment>
<name>A0A543PBV1_9ACTN</name>
<evidence type="ECO:0000313" key="4">
    <source>
        <dbReference type="Proteomes" id="UP000319865"/>
    </source>
</evidence>
<keyword evidence="2" id="KW-0812">Transmembrane</keyword>
<accession>A0A543PBV1</accession>
<dbReference type="EMBL" id="VFQE01000001">
    <property type="protein sequence ID" value="TQN41534.1"/>
    <property type="molecule type" value="Genomic_DNA"/>
</dbReference>
<feature type="region of interest" description="Disordered" evidence="1">
    <location>
        <begin position="126"/>
        <end position="154"/>
    </location>
</feature>
<evidence type="ECO:0000256" key="1">
    <source>
        <dbReference type="SAM" id="MobiDB-lite"/>
    </source>
</evidence>
<feature type="transmembrane region" description="Helical" evidence="2">
    <location>
        <begin position="12"/>
        <end position="33"/>
    </location>
</feature>
<proteinExistence type="predicted"/>
<protein>
    <submittedName>
        <fullName evidence="3">Uncharacterized protein</fullName>
    </submittedName>
</protein>
<evidence type="ECO:0000256" key="2">
    <source>
        <dbReference type="SAM" id="Phobius"/>
    </source>
</evidence>
<evidence type="ECO:0000313" key="3">
    <source>
        <dbReference type="EMBL" id="TQN41534.1"/>
    </source>
</evidence>
<dbReference type="Proteomes" id="UP000319865">
    <property type="component" value="Unassembled WGS sequence"/>
</dbReference>
<feature type="region of interest" description="Disordered" evidence="1">
    <location>
        <begin position="39"/>
        <end position="100"/>
    </location>
</feature>
<keyword evidence="2" id="KW-0472">Membrane</keyword>
<feature type="transmembrane region" description="Helical" evidence="2">
    <location>
        <begin position="104"/>
        <end position="123"/>
    </location>
</feature>
<feature type="compositionally biased region" description="Pro residues" evidence="1">
    <location>
        <begin position="85"/>
        <end position="94"/>
    </location>
</feature>
<keyword evidence="2" id="KW-1133">Transmembrane helix</keyword>
<sequence length="306" mass="31118">MLTAMEIPVTAGPWLVLGLVLGMLLPVLGALAVRARRRRPGTRAAAPPPPGPVVDDLPGFLESPPGSVPAPPLPDAGWPALSAPAPRPPATPVPPRDRSGSTGVLVAMAVTALLLIGAAAAVATARAPNPAGVGDRDARPERASTSPGPAPGSVSAELAFENVVLERHAVGVTVAAPTVRVTAADGRATAEVELETYNCLRDEAPEDPVAAGCSRSVTEYAQLSAPELAVRPDGDTLRVSGAFPTWREPFGSPPVATGRVYEFTVTAAPRDGRAGNGREAATGLLELGDERVGTRDDGASVITYGG</sequence>
<dbReference type="AlphaFoldDB" id="A0A543PBV1"/>